<gene>
    <name evidence="4" type="ORF">JKP34_07885</name>
</gene>
<feature type="domain" description="Glycosyl transferase family 1" evidence="2">
    <location>
        <begin position="226"/>
        <end position="380"/>
    </location>
</feature>
<dbReference type="EMBL" id="JAERQG010000002">
    <property type="protein sequence ID" value="MBL0765165.1"/>
    <property type="molecule type" value="Genomic_DNA"/>
</dbReference>
<evidence type="ECO:0000259" key="2">
    <source>
        <dbReference type="Pfam" id="PF00534"/>
    </source>
</evidence>
<keyword evidence="1" id="KW-0808">Transferase</keyword>
<comment type="caution">
    <text evidence="4">The sequence shown here is derived from an EMBL/GenBank/DDBJ whole genome shotgun (WGS) entry which is preliminary data.</text>
</comment>
<dbReference type="InterPro" id="IPR028098">
    <property type="entry name" value="Glyco_trans_4-like_N"/>
</dbReference>
<dbReference type="PANTHER" id="PTHR46401:SF2">
    <property type="entry name" value="GLYCOSYLTRANSFERASE WBBK-RELATED"/>
    <property type="match status" value="1"/>
</dbReference>
<dbReference type="InterPro" id="IPR001296">
    <property type="entry name" value="Glyco_trans_1"/>
</dbReference>
<evidence type="ECO:0000313" key="5">
    <source>
        <dbReference type="Proteomes" id="UP000642920"/>
    </source>
</evidence>
<sequence>MKILMIGPSKSEIQNYGLGLATENIAKALSQELDLTIISPSAATELSQSSDEKHISVTIEERLLDAKSVDATAVQINVESLLTPYFYHASKDTTNQEEVIDFSIEIQEALNQYNKSVMEEVATLNYDLIYAHDWLSIGAAMQLKTKYNKPFVLHIHALDYDRVGKKSSSWIYQLEKEGMQAADVIIAVSQYHADIIHKVYGIDKQKIKVVSLGIDPLKAVDYSSPFEENIILFAGRLSQQKGVFAFIEIAAQLLIEHKDLKFVIAGDGELAQEVVSKINEKGLSGNFSFTGLLERRALHALMRESKALVVPSISEPFGLVAMEAALNDLPIVISQHSGAIEVLKNCFIPKSDAIADYVEEVEKVLANPKLVKKAIEKNKEAASSRSWKHVGDDILKILVEENE</sequence>
<accession>A0A937AA93</accession>
<dbReference type="Pfam" id="PF00534">
    <property type="entry name" value="Glycos_transf_1"/>
    <property type="match status" value="1"/>
</dbReference>
<dbReference type="PANTHER" id="PTHR46401">
    <property type="entry name" value="GLYCOSYLTRANSFERASE WBBK-RELATED"/>
    <property type="match status" value="1"/>
</dbReference>
<dbReference type="RefSeq" id="WP_201919540.1">
    <property type="nucleotide sequence ID" value="NZ_JAERQG010000002.1"/>
</dbReference>
<evidence type="ECO:0000259" key="3">
    <source>
        <dbReference type="Pfam" id="PF13439"/>
    </source>
</evidence>
<protein>
    <submittedName>
        <fullName evidence="4">Glycosyltransferase family 4 protein</fullName>
    </submittedName>
</protein>
<keyword evidence="5" id="KW-1185">Reference proteome</keyword>
<dbReference type="SUPFAM" id="SSF53756">
    <property type="entry name" value="UDP-Glycosyltransferase/glycogen phosphorylase"/>
    <property type="match status" value="1"/>
</dbReference>
<proteinExistence type="predicted"/>
<feature type="domain" description="Glycosyltransferase subfamily 4-like N-terminal" evidence="3">
    <location>
        <begin position="117"/>
        <end position="216"/>
    </location>
</feature>
<dbReference type="CDD" id="cd03801">
    <property type="entry name" value="GT4_PimA-like"/>
    <property type="match status" value="1"/>
</dbReference>
<dbReference type="Gene3D" id="3.40.50.2000">
    <property type="entry name" value="Glycogen Phosphorylase B"/>
    <property type="match status" value="2"/>
</dbReference>
<organism evidence="4 5">
    <name type="scientific">Marivirga atlantica</name>
    <dbReference type="NCBI Taxonomy" id="1548457"/>
    <lineage>
        <taxon>Bacteria</taxon>
        <taxon>Pseudomonadati</taxon>
        <taxon>Bacteroidota</taxon>
        <taxon>Cytophagia</taxon>
        <taxon>Cytophagales</taxon>
        <taxon>Marivirgaceae</taxon>
        <taxon>Marivirga</taxon>
    </lineage>
</organism>
<dbReference type="GO" id="GO:0009103">
    <property type="term" value="P:lipopolysaccharide biosynthetic process"/>
    <property type="evidence" value="ECO:0007669"/>
    <property type="project" value="TreeGrafter"/>
</dbReference>
<dbReference type="AlphaFoldDB" id="A0A937AA93"/>
<dbReference type="GO" id="GO:0016757">
    <property type="term" value="F:glycosyltransferase activity"/>
    <property type="evidence" value="ECO:0007669"/>
    <property type="project" value="InterPro"/>
</dbReference>
<evidence type="ECO:0000256" key="1">
    <source>
        <dbReference type="ARBA" id="ARBA00022679"/>
    </source>
</evidence>
<reference evidence="4" key="1">
    <citation type="submission" date="2021-01" db="EMBL/GenBank/DDBJ databases">
        <title>Marivirga sp. nov., isolated from intertidal surface sediments.</title>
        <authorList>
            <person name="Zhang M."/>
        </authorList>
    </citation>
    <scope>NUCLEOTIDE SEQUENCE</scope>
    <source>
        <strain evidence="4">SM1354</strain>
    </source>
</reference>
<dbReference type="Pfam" id="PF13439">
    <property type="entry name" value="Glyco_transf_4"/>
    <property type="match status" value="1"/>
</dbReference>
<dbReference type="Proteomes" id="UP000642920">
    <property type="component" value="Unassembled WGS sequence"/>
</dbReference>
<name>A0A937AA93_9BACT</name>
<evidence type="ECO:0000313" key="4">
    <source>
        <dbReference type="EMBL" id="MBL0765165.1"/>
    </source>
</evidence>